<dbReference type="Pfam" id="PF06971">
    <property type="entry name" value="Put_DNA-bind_N"/>
    <property type="match status" value="1"/>
</dbReference>
<dbReference type="InterPro" id="IPR036291">
    <property type="entry name" value="NAD(P)-bd_dom_sf"/>
</dbReference>
<comment type="function">
    <text evidence="7">Modulates transcription in response to changes in cellular NADH/NAD(+) redox state.</text>
</comment>
<sequence length="225" mass="25146">MTQELTKIPQATAKRLPLYYRFLKNLHSSGKQRVSSAELSEAVKVDSATIRRDFSYFGALGKKGYGYNVNYLLSFFSKTLDQDELTKVALIGVGNLGTAFLHYNFLKNNNTKIEMAFDIDDEKIGSSIGEVPIYSLKNLEEKLADSGITVAILTVPAQVAQSITDHLVQANVKGILNFTPARLNVPNSIRVHHIDLAVELQSLVYFLKHYPMDETDLSQEESKTE</sequence>
<dbReference type="GO" id="GO:0003677">
    <property type="term" value="F:DNA binding"/>
    <property type="evidence" value="ECO:0007669"/>
    <property type="project" value="UniProtKB-UniRule"/>
</dbReference>
<comment type="subcellular location">
    <subcellularLocation>
        <location evidence="7">Cytoplasm</location>
    </subcellularLocation>
</comment>
<dbReference type="NCBIfam" id="NF003994">
    <property type="entry name" value="PRK05472.2-3"/>
    <property type="match status" value="1"/>
</dbReference>
<dbReference type="InterPro" id="IPR036390">
    <property type="entry name" value="WH_DNA-bd_sf"/>
</dbReference>
<dbReference type="HAMAP" id="MF_01131">
    <property type="entry name" value="Rex"/>
    <property type="match status" value="1"/>
</dbReference>
<reference evidence="9 10" key="1">
    <citation type="submission" date="2018-07" db="EMBL/GenBank/DDBJ databases">
        <title>Genomic Encyclopedia of Type Strains, Phase IV (KMG-IV): sequencing the most valuable type-strain genomes for metagenomic binning, comparative biology and taxonomic classification.</title>
        <authorList>
            <person name="Goeker M."/>
        </authorList>
    </citation>
    <scope>NUCLEOTIDE SEQUENCE [LARGE SCALE GENOMIC DNA]</scope>
    <source>
        <strain evidence="9 10">DSM 25281</strain>
    </source>
</reference>
<dbReference type="GO" id="GO:0005737">
    <property type="term" value="C:cytoplasm"/>
    <property type="evidence" value="ECO:0007669"/>
    <property type="project" value="UniProtKB-SubCell"/>
</dbReference>
<dbReference type="EMBL" id="QQAY01000020">
    <property type="protein sequence ID" value="RDI37917.1"/>
    <property type="molecule type" value="Genomic_DNA"/>
</dbReference>
<keyword evidence="5 7" id="KW-0238">DNA-binding</keyword>
<proteinExistence type="inferred from homology"/>
<dbReference type="InterPro" id="IPR058203">
    <property type="entry name" value="Rex_bacilli-type"/>
</dbReference>
<dbReference type="SMART" id="SM00881">
    <property type="entry name" value="CoA_binding"/>
    <property type="match status" value="1"/>
</dbReference>
<dbReference type="NCBIfam" id="NF003995">
    <property type="entry name" value="PRK05472.2-4"/>
    <property type="match status" value="1"/>
</dbReference>
<evidence type="ECO:0000256" key="5">
    <source>
        <dbReference type="ARBA" id="ARBA00023125"/>
    </source>
</evidence>
<keyword evidence="4 7" id="KW-0520">NAD</keyword>
<keyword evidence="10" id="KW-1185">Reference proteome</keyword>
<dbReference type="RefSeq" id="WP_114747065.1">
    <property type="nucleotide sequence ID" value="NZ_QQAY01000020.1"/>
</dbReference>
<dbReference type="PANTHER" id="PTHR35786:SF1">
    <property type="entry name" value="REDOX-SENSING TRANSCRIPTIONAL REPRESSOR REX 1"/>
    <property type="match status" value="1"/>
</dbReference>
<feature type="domain" description="CoA-binding" evidence="8">
    <location>
        <begin position="81"/>
        <end position="182"/>
    </location>
</feature>
<protein>
    <recommendedName>
        <fullName evidence="7">Redox-sensing transcriptional repressor Rex</fullName>
    </recommendedName>
</protein>
<organism evidence="9 10">
    <name type="scientific">Falsibacillus pallidus</name>
    <dbReference type="NCBI Taxonomy" id="493781"/>
    <lineage>
        <taxon>Bacteria</taxon>
        <taxon>Bacillati</taxon>
        <taxon>Bacillota</taxon>
        <taxon>Bacilli</taxon>
        <taxon>Bacillales</taxon>
        <taxon>Bacillaceae</taxon>
        <taxon>Falsibacillus</taxon>
    </lineage>
</organism>
<dbReference type="Gene3D" id="3.40.50.720">
    <property type="entry name" value="NAD(P)-binding Rossmann-like Domain"/>
    <property type="match status" value="1"/>
</dbReference>
<evidence type="ECO:0000256" key="1">
    <source>
        <dbReference type="ARBA" id="ARBA00022490"/>
    </source>
</evidence>
<feature type="DNA-binding region" description="H-T-H motif" evidence="7">
    <location>
        <begin position="18"/>
        <end position="57"/>
    </location>
</feature>
<dbReference type="NCBIfam" id="NF003989">
    <property type="entry name" value="PRK05472.1-3"/>
    <property type="match status" value="1"/>
</dbReference>
<comment type="subunit">
    <text evidence="7">Homodimer.</text>
</comment>
<evidence type="ECO:0000256" key="3">
    <source>
        <dbReference type="ARBA" id="ARBA00023015"/>
    </source>
</evidence>
<dbReference type="OrthoDB" id="9784760at2"/>
<name>A0A370G214_9BACI</name>
<keyword evidence="6 7" id="KW-0804">Transcription</keyword>
<dbReference type="Pfam" id="PF02629">
    <property type="entry name" value="CoA_binding"/>
    <property type="match status" value="1"/>
</dbReference>
<dbReference type="AlphaFoldDB" id="A0A370G214"/>
<dbReference type="Proteomes" id="UP000255326">
    <property type="component" value="Unassembled WGS sequence"/>
</dbReference>
<dbReference type="InterPro" id="IPR022876">
    <property type="entry name" value="Tscrpt_rep_Rex"/>
</dbReference>
<comment type="caution">
    <text evidence="9">The sequence shown here is derived from an EMBL/GenBank/DDBJ whole genome shotgun (WGS) entry which is preliminary data.</text>
</comment>
<evidence type="ECO:0000256" key="7">
    <source>
        <dbReference type="HAMAP-Rule" id="MF_01131"/>
    </source>
</evidence>
<evidence type="ECO:0000259" key="8">
    <source>
        <dbReference type="SMART" id="SM00881"/>
    </source>
</evidence>
<dbReference type="SUPFAM" id="SSF46785">
    <property type="entry name" value="Winged helix' DNA-binding domain"/>
    <property type="match status" value="1"/>
</dbReference>
<evidence type="ECO:0000313" key="10">
    <source>
        <dbReference type="Proteomes" id="UP000255326"/>
    </source>
</evidence>
<dbReference type="SUPFAM" id="SSF51735">
    <property type="entry name" value="NAD(P)-binding Rossmann-fold domains"/>
    <property type="match status" value="1"/>
</dbReference>
<evidence type="ECO:0000256" key="4">
    <source>
        <dbReference type="ARBA" id="ARBA00023027"/>
    </source>
</evidence>
<dbReference type="InterPro" id="IPR009718">
    <property type="entry name" value="Rex_DNA-bd_C_dom"/>
</dbReference>
<dbReference type="GO" id="GO:0051775">
    <property type="term" value="P:response to redox state"/>
    <property type="evidence" value="ECO:0007669"/>
    <property type="project" value="InterPro"/>
</dbReference>
<dbReference type="GO" id="GO:0003700">
    <property type="term" value="F:DNA-binding transcription factor activity"/>
    <property type="evidence" value="ECO:0007669"/>
    <property type="project" value="UniProtKB-UniRule"/>
</dbReference>
<feature type="binding site" evidence="7">
    <location>
        <begin position="92"/>
        <end position="97"/>
    </location>
    <ligand>
        <name>NAD(+)</name>
        <dbReference type="ChEBI" id="CHEBI:57540"/>
    </ligand>
</feature>
<gene>
    <name evidence="7" type="primary">rex</name>
    <name evidence="9" type="ORF">DFR59_12015</name>
</gene>
<keyword evidence="1 7" id="KW-0963">Cytoplasm</keyword>
<keyword evidence="3 7" id="KW-0805">Transcription regulation</keyword>
<dbReference type="InterPro" id="IPR036388">
    <property type="entry name" value="WH-like_DNA-bd_sf"/>
</dbReference>
<accession>A0A370G214</accession>
<dbReference type="NCBIfam" id="NF003996">
    <property type="entry name" value="PRK05472.2-5"/>
    <property type="match status" value="1"/>
</dbReference>
<comment type="similarity">
    <text evidence="7">Belongs to the transcriptional regulatory Rex family.</text>
</comment>
<evidence type="ECO:0000256" key="2">
    <source>
        <dbReference type="ARBA" id="ARBA00022491"/>
    </source>
</evidence>
<evidence type="ECO:0000313" key="9">
    <source>
        <dbReference type="EMBL" id="RDI37917.1"/>
    </source>
</evidence>
<dbReference type="InterPro" id="IPR003781">
    <property type="entry name" value="CoA-bd"/>
</dbReference>
<dbReference type="GO" id="GO:0045892">
    <property type="term" value="P:negative regulation of DNA-templated transcription"/>
    <property type="evidence" value="ECO:0007669"/>
    <property type="project" value="InterPro"/>
</dbReference>
<dbReference type="NCBIfam" id="NF003991">
    <property type="entry name" value="PRK05472.1-5"/>
    <property type="match status" value="1"/>
</dbReference>
<keyword evidence="2 7" id="KW-0678">Repressor</keyword>
<evidence type="ECO:0000256" key="6">
    <source>
        <dbReference type="ARBA" id="ARBA00023163"/>
    </source>
</evidence>
<dbReference type="Gene3D" id="1.10.10.10">
    <property type="entry name" value="Winged helix-like DNA-binding domain superfamily/Winged helix DNA-binding domain"/>
    <property type="match status" value="1"/>
</dbReference>
<dbReference type="PANTHER" id="PTHR35786">
    <property type="entry name" value="REDOX-SENSING TRANSCRIPTIONAL REPRESSOR REX"/>
    <property type="match status" value="1"/>
</dbReference>